<feature type="region of interest" description="Disordered" evidence="1">
    <location>
        <begin position="259"/>
        <end position="301"/>
    </location>
</feature>
<dbReference type="OrthoDB" id="10072175at2759"/>
<feature type="compositionally biased region" description="Basic and acidic residues" evidence="1">
    <location>
        <begin position="388"/>
        <end position="399"/>
    </location>
</feature>
<proteinExistence type="predicted"/>
<protein>
    <submittedName>
        <fullName evidence="2">Uncharacterized protein</fullName>
    </submittedName>
</protein>
<name>A0A6J8CUA8_MYTCO</name>
<organism evidence="2 3">
    <name type="scientific">Mytilus coruscus</name>
    <name type="common">Sea mussel</name>
    <dbReference type="NCBI Taxonomy" id="42192"/>
    <lineage>
        <taxon>Eukaryota</taxon>
        <taxon>Metazoa</taxon>
        <taxon>Spiralia</taxon>
        <taxon>Lophotrochozoa</taxon>
        <taxon>Mollusca</taxon>
        <taxon>Bivalvia</taxon>
        <taxon>Autobranchia</taxon>
        <taxon>Pteriomorphia</taxon>
        <taxon>Mytilida</taxon>
        <taxon>Mytiloidea</taxon>
        <taxon>Mytilidae</taxon>
        <taxon>Mytilinae</taxon>
        <taxon>Mytilus</taxon>
    </lineage>
</organism>
<evidence type="ECO:0000313" key="3">
    <source>
        <dbReference type="Proteomes" id="UP000507470"/>
    </source>
</evidence>
<feature type="compositionally biased region" description="Basic and acidic residues" evidence="1">
    <location>
        <begin position="498"/>
        <end position="507"/>
    </location>
</feature>
<sequence>MNSATRAKSPSNHDLNIFLDRQIQNKLLEIDDQLWLTDYMVESKGNTELKVPKTIKVTRNDDVTGWFSSSKCVLRKLEKEKPTQQPITYSWREQTRLKNLIQNSFVFKHYPYHQSYIEQYREENSQLSGIKTVAQKESNEPRKIAVQNTTVTTSAQNNTTASGNIYSQNSGQNICSHCNQPYTVSTSQPLITAAFSYTRRETTSLSNGACKCTSNPIPHSSGSHTCTKHNHHQHKDVASLAYKYKLSKEALMHNIAWRSESENSSEHEKDSFKTPRVASGKRSAGKAPTKVTVPSLPNGHNKNIQTVTVQQISQGKPSGDGLSVATTQQNLRALDALSCVAAEKQRKTRPYSTVQVRALGHILMDTIKGVGIKRPDSSLMYTAVDFSRSKSELPEKPESKNGSLDGSQEHLPSPEGSVMILPEDTTVISEESSDVISLSKLSTICLGADMKTRENDGLEPSCAIQLFPNNDIMMQNAMRVLNSGTVVWRPSASVTPSQKEKNKKEFTLHNPSPTITHKPPDLKDCQKVSTNLHRSQSEARIDFPIIRPESRSGMLVSDINMSKQAKLGKNGRTSSSMETRAPLIPKGNVMKNLRHKYAGYVRSKNLRKTKSETTLFSLPKPSPPPTDGRRCSVKPYPSELTNLPDNMKVSQVYTLWSTDGNRSIFTSSDMQSASGSRYQDEDERRLQKVAQYILNEHLDSSMDGKMKQEVAVADGVEFDVSHTYFSIV</sequence>
<keyword evidence="3" id="KW-1185">Reference proteome</keyword>
<evidence type="ECO:0000256" key="1">
    <source>
        <dbReference type="SAM" id="MobiDB-lite"/>
    </source>
</evidence>
<dbReference type="Proteomes" id="UP000507470">
    <property type="component" value="Unassembled WGS sequence"/>
</dbReference>
<reference evidence="2 3" key="1">
    <citation type="submission" date="2020-06" db="EMBL/GenBank/DDBJ databases">
        <authorList>
            <person name="Li R."/>
            <person name="Bekaert M."/>
        </authorList>
    </citation>
    <scope>NUCLEOTIDE SEQUENCE [LARGE SCALE GENOMIC DNA]</scope>
    <source>
        <strain evidence="3">wild</strain>
    </source>
</reference>
<gene>
    <name evidence="2" type="ORF">MCOR_33004</name>
</gene>
<evidence type="ECO:0000313" key="2">
    <source>
        <dbReference type="EMBL" id="CAC5398644.1"/>
    </source>
</evidence>
<dbReference type="EMBL" id="CACVKT020005967">
    <property type="protein sequence ID" value="CAC5398644.1"/>
    <property type="molecule type" value="Genomic_DNA"/>
</dbReference>
<dbReference type="AlphaFoldDB" id="A0A6J8CUA8"/>
<feature type="region of interest" description="Disordered" evidence="1">
    <location>
        <begin position="492"/>
        <end position="522"/>
    </location>
</feature>
<feature type="region of interest" description="Disordered" evidence="1">
    <location>
        <begin position="388"/>
        <end position="418"/>
    </location>
</feature>
<accession>A0A6J8CUA8</accession>
<feature type="compositionally biased region" description="Basic and acidic residues" evidence="1">
    <location>
        <begin position="259"/>
        <end position="273"/>
    </location>
</feature>